<evidence type="ECO:0000313" key="4">
    <source>
        <dbReference type="Proteomes" id="UP000589351"/>
    </source>
</evidence>
<dbReference type="InterPro" id="IPR052030">
    <property type="entry name" value="Peptidase_M20/M20A_hydrolases"/>
</dbReference>
<accession>A0A6V7RHU0</accession>
<keyword evidence="1" id="KW-0479">Metal-binding</keyword>
<dbReference type="Pfam" id="PF07687">
    <property type="entry name" value="M20_dimer"/>
    <property type="match status" value="1"/>
</dbReference>
<dbReference type="GO" id="GO:0071713">
    <property type="term" value="F:para-aminobenzoyl-glutamate hydrolase activity"/>
    <property type="evidence" value="ECO:0007669"/>
    <property type="project" value="TreeGrafter"/>
</dbReference>
<gene>
    <name evidence="3" type="primary">iaaH_2</name>
    <name evidence="3" type="ORF">JEODO184_01021</name>
</gene>
<dbReference type="InterPro" id="IPR002933">
    <property type="entry name" value="Peptidase_M20"/>
</dbReference>
<dbReference type="InterPro" id="IPR017439">
    <property type="entry name" value="Amidohydrolase"/>
</dbReference>
<dbReference type="GO" id="GO:0046872">
    <property type="term" value="F:metal ion binding"/>
    <property type="evidence" value="ECO:0007669"/>
    <property type="project" value="UniProtKB-KW"/>
</dbReference>
<keyword evidence="3" id="KW-0378">Hydrolase</keyword>
<dbReference type="AlphaFoldDB" id="A0A6V7RHU0"/>
<feature type="binding site" evidence="1">
    <location>
        <position position="395"/>
    </location>
    <ligand>
        <name>Mn(2+)</name>
        <dbReference type="ChEBI" id="CHEBI:29035"/>
        <label>2</label>
    </ligand>
</feature>
<dbReference type="Gene3D" id="3.40.630.10">
    <property type="entry name" value="Zn peptidases"/>
    <property type="match status" value="2"/>
</dbReference>
<comment type="caution">
    <text evidence="3">The sequence shown here is derived from an EMBL/GenBank/DDBJ whole genome shotgun (WGS) entry which is preliminary data.</text>
</comment>
<evidence type="ECO:0000313" key="3">
    <source>
        <dbReference type="EMBL" id="CAD2076692.1"/>
    </source>
</evidence>
<feature type="binding site" evidence="1">
    <location>
        <position position="198"/>
    </location>
    <ligand>
        <name>Mn(2+)</name>
        <dbReference type="ChEBI" id="CHEBI:29035"/>
        <label>2</label>
    </ligand>
</feature>
<dbReference type="SUPFAM" id="SSF55031">
    <property type="entry name" value="Bacterial exopeptidase dimerisation domain"/>
    <property type="match status" value="1"/>
</dbReference>
<keyword evidence="1" id="KW-0464">Manganese</keyword>
<dbReference type="GO" id="GO:0005737">
    <property type="term" value="C:cytoplasm"/>
    <property type="evidence" value="ECO:0007669"/>
    <property type="project" value="TreeGrafter"/>
</dbReference>
<comment type="cofactor">
    <cofactor evidence="1">
        <name>Mn(2+)</name>
        <dbReference type="ChEBI" id="CHEBI:29035"/>
    </cofactor>
    <text evidence="1">The Mn(2+) ion enhances activity.</text>
</comment>
<feature type="domain" description="Peptidase M20 dimerisation" evidence="2">
    <location>
        <begin position="222"/>
        <end position="311"/>
    </location>
</feature>
<feature type="binding site" evidence="1">
    <location>
        <position position="140"/>
    </location>
    <ligand>
        <name>Mn(2+)</name>
        <dbReference type="ChEBI" id="CHEBI:29035"/>
        <label>2</label>
    </ligand>
</feature>
<organism evidence="3 4">
    <name type="scientific">Jeotgalicoccus meleagridis</name>
    <dbReference type="NCBI Taxonomy" id="2759181"/>
    <lineage>
        <taxon>Bacteria</taxon>
        <taxon>Bacillati</taxon>
        <taxon>Bacillota</taxon>
        <taxon>Bacilli</taxon>
        <taxon>Bacillales</taxon>
        <taxon>Staphylococcaceae</taxon>
        <taxon>Jeotgalicoccus</taxon>
    </lineage>
</organism>
<dbReference type="PIRSF" id="PIRSF005962">
    <property type="entry name" value="Pept_M20D_amidohydro"/>
    <property type="match status" value="1"/>
</dbReference>
<protein>
    <submittedName>
        <fullName evidence="3">Indole-3-acetyl-aspartic acid hydrolase</fullName>
    </submittedName>
</protein>
<dbReference type="PANTHER" id="PTHR30575:SF3">
    <property type="entry name" value="PEPTIDASE M20 DIMERISATION DOMAIN-CONTAINING PROTEIN"/>
    <property type="match status" value="1"/>
</dbReference>
<evidence type="ECO:0000259" key="2">
    <source>
        <dbReference type="Pfam" id="PF07687"/>
    </source>
</evidence>
<dbReference type="InterPro" id="IPR011650">
    <property type="entry name" value="Peptidase_M20_dimer"/>
</dbReference>
<dbReference type="InterPro" id="IPR036264">
    <property type="entry name" value="Bact_exopeptidase_dim_dom"/>
</dbReference>
<reference evidence="3 4" key="1">
    <citation type="submission" date="2020-07" db="EMBL/GenBank/DDBJ databases">
        <authorList>
            <person name="Criscuolo A."/>
        </authorList>
    </citation>
    <scope>NUCLEOTIDE SEQUENCE [LARGE SCALE GENOMIC DNA]</scope>
    <source>
        <strain evidence="3">CIP111649</strain>
    </source>
</reference>
<feature type="binding site" evidence="1">
    <location>
        <position position="174"/>
    </location>
    <ligand>
        <name>Mn(2+)</name>
        <dbReference type="ChEBI" id="CHEBI:29035"/>
        <label>2</label>
    </ligand>
</feature>
<dbReference type="Pfam" id="PF01546">
    <property type="entry name" value="Peptidase_M20"/>
    <property type="match status" value="1"/>
</dbReference>
<dbReference type="EMBL" id="CAJEWD010000007">
    <property type="protein sequence ID" value="CAD2076692.1"/>
    <property type="molecule type" value="Genomic_DNA"/>
</dbReference>
<dbReference type="GO" id="GO:0046657">
    <property type="term" value="P:folic acid catabolic process"/>
    <property type="evidence" value="ECO:0007669"/>
    <property type="project" value="TreeGrafter"/>
</dbReference>
<dbReference type="RefSeq" id="WP_235962225.1">
    <property type="nucleotide sequence ID" value="NZ_CAJEWD010000007.1"/>
</dbReference>
<feature type="binding site" evidence="1">
    <location>
        <position position="138"/>
    </location>
    <ligand>
        <name>Mn(2+)</name>
        <dbReference type="ChEBI" id="CHEBI:29035"/>
        <label>2</label>
    </ligand>
</feature>
<evidence type="ECO:0000256" key="1">
    <source>
        <dbReference type="PIRSR" id="PIRSR005962-1"/>
    </source>
</evidence>
<name>A0A6V7RHU0_9STAP</name>
<dbReference type="NCBIfam" id="TIGR01891">
    <property type="entry name" value="amidohydrolases"/>
    <property type="match status" value="1"/>
</dbReference>
<dbReference type="GO" id="GO:0016805">
    <property type="term" value="F:dipeptidase activity"/>
    <property type="evidence" value="ECO:0007669"/>
    <property type="project" value="TreeGrafter"/>
</dbReference>
<keyword evidence="4" id="KW-1185">Reference proteome</keyword>
<dbReference type="Proteomes" id="UP000589351">
    <property type="component" value="Unassembled WGS sequence"/>
</dbReference>
<sequence length="424" mass="46747">MSESLTQMRRRFHRFPEVGFTEYITTYEIYRALEGTGFKRHLGHDVLVPSKRVGVPSQETLDGSYRRALDYGVPKEFLEKIKDGMTGLVATIDTKKPGPHFAARFDIDGLPITESTDDDHFPHTENFISTHDGEMHACGHDGHITVGLNVAKYISENIDQLKGKFTIIFQAAEESVRGAQAVVEKGWLDDVDYFFSLHLGIRKLPVGTVSLSTTDFLATTKFDAHFTGKSAHAGVEPNEGNNSLLAASTAALNLSAIPRHRDGTTRINTGSLKAGRGRNVVADSATMEIESRGETTALNDYMFERSVKVLKAAADMYDNDVDIEIVGQAINANISSDLVKEIKDTVQNTNGVIDLKDSLPLGASEDVTFMIDRVQKGDGQATYMLFPFDLKFGHHHPKFDLDEAVLPLAVEVLQNITRSVMKAD</sequence>
<dbReference type="SUPFAM" id="SSF53187">
    <property type="entry name" value="Zn-dependent exopeptidases"/>
    <property type="match status" value="1"/>
</dbReference>
<dbReference type="PANTHER" id="PTHR30575">
    <property type="entry name" value="PEPTIDASE M20"/>
    <property type="match status" value="1"/>
</dbReference>
<proteinExistence type="predicted"/>